<comment type="caution">
    <text evidence="2">The sequence shown here is derived from an EMBL/GenBank/DDBJ whole genome shotgun (WGS) entry which is preliminary data.</text>
</comment>
<feature type="compositionally biased region" description="Pro residues" evidence="1">
    <location>
        <begin position="256"/>
        <end position="265"/>
    </location>
</feature>
<feature type="compositionally biased region" description="Low complexity" evidence="1">
    <location>
        <begin position="266"/>
        <end position="275"/>
    </location>
</feature>
<protein>
    <submittedName>
        <fullName evidence="2">Uncharacterized protein</fullName>
    </submittedName>
</protein>
<keyword evidence="3" id="KW-1185">Reference proteome</keyword>
<evidence type="ECO:0000256" key="1">
    <source>
        <dbReference type="SAM" id="MobiDB-lite"/>
    </source>
</evidence>
<accession>A0A1J4JRV8</accession>
<sequence>MPTYILDLVIERAQVLNSCPPAGSPVWIMIQADGVHQVFNTPAQLLSQMLQFNSPARFILTLMNLENSFLIAKLCTNDPRSGATHVLAQSQIQLSTLPKKTPKNFSFPLKSSYNLSKDAMLLTLTATISMLPQAPPTVQPQPPSYHSTPYPTPQVNPYQNSHNQNGNYNSNTNNYSLTNNGYIPQRQPIAAPAIPMPNIPQITPPSCMPPYAFPGQPPGQFPHAGGFDAFRSQQPPHHHAGGNITAGAFTTQPPRGAYPPFPQITPPSTITIPQIDPRRHH</sequence>
<dbReference type="GeneID" id="94843811"/>
<dbReference type="RefSeq" id="XP_068353109.1">
    <property type="nucleotide sequence ID" value="XM_068509107.1"/>
</dbReference>
<dbReference type="Proteomes" id="UP000179807">
    <property type="component" value="Unassembled WGS sequence"/>
</dbReference>
<evidence type="ECO:0000313" key="3">
    <source>
        <dbReference type="Proteomes" id="UP000179807"/>
    </source>
</evidence>
<dbReference type="VEuPathDB" id="TrichDB:TRFO_33495"/>
<name>A0A1J4JRV8_9EUKA</name>
<organism evidence="2 3">
    <name type="scientific">Tritrichomonas foetus</name>
    <dbReference type="NCBI Taxonomy" id="1144522"/>
    <lineage>
        <taxon>Eukaryota</taxon>
        <taxon>Metamonada</taxon>
        <taxon>Parabasalia</taxon>
        <taxon>Tritrichomonadida</taxon>
        <taxon>Tritrichomonadidae</taxon>
        <taxon>Tritrichomonas</taxon>
    </lineage>
</organism>
<feature type="region of interest" description="Disordered" evidence="1">
    <location>
        <begin position="233"/>
        <end position="281"/>
    </location>
</feature>
<proteinExistence type="predicted"/>
<dbReference type="AlphaFoldDB" id="A0A1J4JRV8"/>
<reference evidence="2" key="1">
    <citation type="submission" date="2016-10" db="EMBL/GenBank/DDBJ databases">
        <authorList>
            <person name="Benchimol M."/>
            <person name="Almeida L.G."/>
            <person name="Vasconcelos A.T."/>
            <person name="Perreira-Neves A."/>
            <person name="Rosa I.A."/>
            <person name="Tasca T."/>
            <person name="Bogo M.R."/>
            <person name="de Souza W."/>
        </authorList>
    </citation>
    <scope>NUCLEOTIDE SEQUENCE [LARGE SCALE GENOMIC DNA]</scope>
    <source>
        <strain evidence="2">K</strain>
    </source>
</reference>
<gene>
    <name evidence="2" type="ORF">TRFO_33495</name>
</gene>
<evidence type="ECO:0000313" key="2">
    <source>
        <dbReference type="EMBL" id="OHS99972.1"/>
    </source>
</evidence>
<dbReference type="EMBL" id="MLAK01000978">
    <property type="protein sequence ID" value="OHS99972.1"/>
    <property type="molecule type" value="Genomic_DNA"/>
</dbReference>